<sequence length="880" mass="98568">MIARKHQPPRPKMALTISRVSFEHHRTALGIAETEPRISWRFDGDVSDWEQSSYEIEIARSTSKEPSRFTFNSSESLYVPWPDTPLDEAEAASVRVRAHGDLDQNQPSTPWSDWVSAETGLSAKSWENVRPIASTIKVNVSEPKRPVYFRRDFEVPEDIESARLYITALGIYEAEINGQRVGDYVLAPGWQSYHHRHVYDTYDVTDLLMPGPNAIGAVVGEGWYAGRLGFGGGTRNLYGNSTGLLAQLRFKSKNGTSTIIHTDTNWKSSFGPVTSGEIYDGETYDANLETDIEGWSTHNFDSSSWHGIRLLPPVEGKLVPPDQPPVRRIEEVKPQKFFKSPKGKQLVDFGQNLVGWLRLRIDRPSNTSITLQHAEVLENDELAIRPLRQAKAKDIVQLNDKRPLEWEPRFTFHGFRYAQIDGWPEGVPLDEQSVTAIVVHTDMEETGYFNSSHPLLNKFHSNVRWSMKGNFLTIPTDCPQRDERLGWTGDAHAFGPTSNYLYDTASFWKSWHKDVWSEMSLNGTMIPPIYVPTLPSAFGNGGLATAVWGDVVVGSPWNLYQAFGDKGLLEEHLPQAQGWIDTGIPRAENGLWNRTTFQFGDWLDPLSPADNPGGATTHPTLVADAYLLKMTETLSQILTALGKSDEAEKYKLQYADFKREFQSTWAPEGRPVNKTQTAYALSLEFDLLEDEQRKNAAATLREIIRDNDYLVGTGFAGTSPLGFALKGANATDDFYRMLLQEKVPSWLYQVVMGGTTTWERWDSLLPNGTVNPGEMTSFNHYSFGSVANWMHQVIGGITPLEPGYKKISIAPIPGGNITYANAKLVSGYGTISTDWTVTDDGFHLRVRIPPNTKAEITLPGAGRIEIVGSGYHEFYHLNSD</sequence>
<dbReference type="STRING" id="694270.A0A395SFQ6"/>
<evidence type="ECO:0000259" key="5">
    <source>
        <dbReference type="Pfam" id="PF08531"/>
    </source>
</evidence>
<comment type="catalytic activity">
    <reaction evidence="1">
        <text>Hydrolysis of terminal non-reducing alpha-L-rhamnose residues in alpha-L-rhamnosides.</text>
        <dbReference type="EC" id="3.2.1.40"/>
    </reaction>
</comment>
<evidence type="ECO:0000256" key="2">
    <source>
        <dbReference type="ARBA" id="ARBA00012652"/>
    </source>
</evidence>
<dbReference type="Gene3D" id="1.50.10.10">
    <property type="match status" value="1"/>
</dbReference>
<dbReference type="PIRSF" id="PIRSF010631">
    <property type="entry name" value="A-rhamnsds"/>
    <property type="match status" value="1"/>
</dbReference>
<dbReference type="Gene3D" id="2.60.120.260">
    <property type="entry name" value="Galactose-binding domain-like"/>
    <property type="match status" value="2"/>
</dbReference>
<dbReference type="Pfam" id="PF08531">
    <property type="entry name" value="Bac_rhamnosid_N"/>
    <property type="match status" value="1"/>
</dbReference>
<evidence type="ECO:0000256" key="1">
    <source>
        <dbReference type="ARBA" id="ARBA00001445"/>
    </source>
</evidence>
<dbReference type="OrthoDB" id="10036721at2759"/>
<keyword evidence="9" id="KW-1185">Reference proteome</keyword>
<dbReference type="GO" id="GO:0030596">
    <property type="term" value="F:alpha-L-rhamnosidase activity"/>
    <property type="evidence" value="ECO:0007669"/>
    <property type="project" value="UniProtKB-EC"/>
</dbReference>
<feature type="domain" description="Alpha-L-rhamnosidase six-hairpin glycosidase" evidence="6">
    <location>
        <begin position="444"/>
        <end position="794"/>
    </location>
</feature>
<feature type="domain" description="Alpha-L-rhamnosidase concanavalin-like" evidence="4">
    <location>
        <begin position="339"/>
        <end position="440"/>
    </location>
</feature>
<dbReference type="Gene3D" id="2.60.40.10">
    <property type="entry name" value="Immunoglobulins"/>
    <property type="match status" value="1"/>
</dbReference>
<dbReference type="InterPro" id="IPR016007">
    <property type="entry name" value="Alpha_rhamnosid"/>
</dbReference>
<gene>
    <name evidence="8" type="ORF">FLONG3_7161</name>
</gene>
<dbReference type="InterPro" id="IPR035398">
    <property type="entry name" value="Bac_rhamnosid_C"/>
</dbReference>
<accession>A0A395SFQ6</accession>
<dbReference type="InterPro" id="IPR012341">
    <property type="entry name" value="6hp_glycosidase-like_sf"/>
</dbReference>
<dbReference type="SUPFAM" id="SSF48208">
    <property type="entry name" value="Six-hairpin glycosidases"/>
    <property type="match status" value="1"/>
</dbReference>
<protein>
    <recommendedName>
        <fullName evidence="2">alpha-L-rhamnosidase</fullName>
        <ecNumber evidence="2">3.2.1.40</ecNumber>
    </recommendedName>
</protein>
<feature type="domain" description="Bacterial alpha-L-rhamnosidase N-terminal" evidence="5">
    <location>
        <begin position="158"/>
        <end position="330"/>
    </location>
</feature>
<dbReference type="InterPro" id="IPR035396">
    <property type="entry name" value="Bac_rhamnosid6H"/>
</dbReference>
<dbReference type="Gene3D" id="2.60.420.10">
    <property type="entry name" value="Maltose phosphorylase, domain 3"/>
    <property type="match status" value="1"/>
</dbReference>
<comment type="caution">
    <text evidence="8">The sequence shown here is derived from an EMBL/GenBank/DDBJ whole genome shotgun (WGS) entry which is preliminary data.</text>
</comment>
<dbReference type="Proteomes" id="UP000266234">
    <property type="component" value="Unassembled WGS sequence"/>
</dbReference>
<dbReference type="Pfam" id="PF05592">
    <property type="entry name" value="Bac_rhamnosid"/>
    <property type="match status" value="1"/>
</dbReference>
<keyword evidence="3" id="KW-0378">Hydrolase</keyword>
<dbReference type="PANTHER" id="PTHR33307">
    <property type="entry name" value="ALPHA-RHAMNOSIDASE (EUROFUNG)"/>
    <property type="match status" value="1"/>
</dbReference>
<dbReference type="InterPro" id="IPR013737">
    <property type="entry name" value="Bac_rhamnosid_N"/>
</dbReference>
<dbReference type="GO" id="GO:0005975">
    <property type="term" value="P:carbohydrate metabolic process"/>
    <property type="evidence" value="ECO:0007669"/>
    <property type="project" value="InterPro"/>
</dbReference>
<dbReference type="InterPro" id="IPR008902">
    <property type="entry name" value="Rhamnosid_concanavalin"/>
</dbReference>
<evidence type="ECO:0000259" key="4">
    <source>
        <dbReference type="Pfam" id="PF05592"/>
    </source>
</evidence>
<evidence type="ECO:0000259" key="7">
    <source>
        <dbReference type="Pfam" id="PF17390"/>
    </source>
</evidence>
<reference evidence="8 9" key="1">
    <citation type="journal article" date="2018" name="PLoS Pathog.">
        <title>Evolution of structural diversity of trichothecenes, a family of toxins produced by plant pathogenic and entomopathogenic fungi.</title>
        <authorList>
            <person name="Proctor R.H."/>
            <person name="McCormick S.P."/>
            <person name="Kim H.S."/>
            <person name="Cardoza R.E."/>
            <person name="Stanley A.M."/>
            <person name="Lindo L."/>
            <person name="Kelly A."/>
            <person name="Brown D.W."/>
            <person name="Lee T."/>
            <person name="Vaughan M.M."/>
            <person name="Alexander N.J."/>
            <person name="Busman M."/>
            <person name="Gutierrez S."/>
        </authorList>
    </citation>
    <scope>NUCLEOTIDE SEQUENCE [LARGE SCALE GENOMIC DNA]</scope>
    <source>
        <strain evidence="8 9">NRRL 20695</strain>
    </source>
</reference>
<evidence type="ECO:0000259" key="6">
    <source>
        <dbReference type="Pfam" id="PF17389"/>
    </source>
</evidence>
<dbReference type="InterPro" id="IPR013783">
    <property type="entry name" value="Ig-like_fold"/>
</dbReference>
<dbReference type="Pfam" id="PF17390">
    <property type="entry name" value="Bac_rhamnosid_C"/>
    <property type="match status" value="1"/>
</dbReference>
<dbReference type="InterPro" id="IPR008928">
    <property type="entry name" value="6-hairpin_glycosidase_sf"/>
</dbReference>
<dbReference type="EMBL" id="PXOG01000162">
    <property type="protein sequence ID" value="RGP71211.1"/>
    <property type="molecule type" value="Genomic_DNA"/>
</dbReference>
<evidence type="ECO:0000313" key="8">
    <source>
        <dbReference type="EMBL" id="RGP71211.1"/>
    </source>
</evidence>
<proteinExistence type="predicted"/>
<dbReference type="EC" id="3.2.1.40" evidence="2"/>
<dbReference type="AlphaFoldDB" id="A0A395SFQ6"/>
<evidence type="ECO:0000256" key="3">
    <source>
        <dbReference type="ARBA" id="ARBA00022801"/>
    </source>
</evidence>
<dbReference type="Pfam" id="PF25788">
    <property type="entry name" value="Ig_Rha78A_N"/>
    <property type="match status" value="1"/>
</dbReference>
<feature type="domain" description="Alpha-L-rhamnosidase C-terminal" evidence="7">
    <location>
        <begin position="796"/>
        <end position="871"/>
    </location>
</feature>
<dbReference type="Pfam" id="PF17389">
    <property type="entry name" value="Bac_rhamnosid6H"/>
    <property type="match status" value="1"/>
</dbReference>
<evidence type="ECO:0000313" key="9">
    <source>
        <dbReference type="Proteomes" id="UP000266234"/>
    </source>
</evidence>
<dbReference type="PANTHER" id="PTHR33307:SF6">
    <property type="entry name" value="ALPHA-RHAMNOSIDASE (EUROFUNG)-RELATED"/>
    <property type="match status" value="1"/>
</dbReference>
<organism evidence="8 9">
    <name type="scientific">Fusarium longipes</name>
    <dbReference type="NCBI Taxonomy" id="694270"/>
    <lineage>
        <taxon>Eukaryota</taxon>
        <taxon>Fungi</taxon>
        <taxon>Dikarya</taxon>
        <taxon>Ascomycota</taxon>
        <taxon>Pezizomycotina</taxon>
        <taxon>Sordariomycetes</taxon>
        <taxon>Hypocreomycetidae</taxon>
        <taxon>Hypocreales</taxon>
        <taxon>Nectriaceae</taxon>
        <taxon>Fusarium</taxon>
    </lineage>
</organism>
<name>A0A395SFQ6_9HYPO</name>